<feature type="compositionally biased region" description="Polar residues" evidence="1">
    <location>
        <begin position="10"/>
        <end position="34"/>
    </location>
</feature>
<protein>
    <recommendedName>
        <fullName evidence="5">SAM domain-containing protein</fullName>
    </recommendedName>
</protein>
<dbReference type="GeneID" id="27421895"/>
<feature type="compositionally biased region" description="Low complexity" evidence="1">
    <location>
        <begin position="936"/>
        <end position="953"/>
    </location>
</feature>
<evidence type="ECO:0000256" key="2">
    <source>
        <dbReference type="SAM" id="Phobius"/>
    </source>
</evidence>
<feature type="region of interest" description="Disordered" evidence="1">
    <location>
        <begin position="1"/>
        <end position="42"/>
    </location>
</feature>
<dbReference type="Proteomes" id="UP000019377">
    <property type="component" value="Unassembled WGS sequence"/>
</dbReference>
<dbReference type="HOGENOM" id="CLU_277441_0_0_1"/>
<organism evidence="3 4">
    <name type="scientific">Kalmanozyma brasiliensis (strain GHG001)</name>
    <name type="common">Yeast</name>
    <name type="synonym">Pseudozyma brasiliensis</name>
    <dbReference type="NCBI Taxonomy" id="1365824"/>
    <lineage>
        <taxon>Eukaryota</taxon>
        <taxon>Fungi</taxon>
        <taxon>Dikarya</taxon>
        <taxon>Basidiomycota</taxon>
        <taxon>Ustilaginomycotina</taxon>
        <taxon>Ustilaginomycetes</taxon>
        <taxon>Ustilaginales</taxon>
        <taxon>Ustilaginaceae</taxon>
        <taxon>Kalmanozyma</taxon>
    </lineage>
</organism>
<evidence type="ECO:0008006" key="5">
    <source>
        <dbReference type="Google" id="ProtNLM"/>
    </source>
</evidence>
<feature type="compositionally biased region" description="Acidic residues" evidence="1">
    <location>
        <begin position="851"/>
        <end position="862"/>
    </location>
</feature>
<feature type="region of interest" description="Disordered" evidence="1">
    <location>
        <begin position="830"/>
        <end position="959"/>
    </location>
</feature>
<name>V5GG23_KALBG</name>
<dbReference type="OrthoDB" id="2425321at2759"/>
<keyword evidence="2" id="KW-0812">Transmembrane</keyword>
<proteinExistence type="predicted"/>
<evidence type="ECO:0000313" key="4">
    <source>
        <dbReference type="Proteomes" id="UP000019377"/>
    </source>
</evidence>
<keyword evidence="4" id="KW-1185">Reference proteome</keyword>
<feature type="compositionally biased region" description="Basic and acidic residues" evidence="1">
    <location>
        <begin position="422"/>
        <end position="433"/>
    </location>
</feature>
<feature type="compositionally biased region" description="Polar residues" evidence="1">
    <location>
        <begin position="615"/>
        <end position="631"/>
    </location>
</feature>
<gene>
    <name evidence="3" type="ORF">PSEUBRA_SCAF7g04514</name>
</gene>
<keyword evidence="2" id="KW-0472">Membrane</keyword>
<feature type="region of interest" description="Disordered" evidence="1">
    <location>
        <begin position="605"/>
        <end position="631"/>
    </location>
</feature>
<dbReference type="EMBL" id="KI545893">
    <property type="protein sequence ID" value="EST04977.1"/>
    <property type="molecule type" value="Genomic_DNA"/>
</dbReference>
<keyword evidence="2" id="KW-1133">Transmembrane helix</keyword>
<feature type="region of interest" description="Disordered" evidence="1">
    <location>
        <begin position="697"/>
        <end position="725"/>
    </location>
</feature>
<feature type="compositionally biased region" description="Polar residues" evidence="1">
    <location>
        <begin position="877"/>
        <end position="887"/>
    </location>
</feature>
<evidence type="ECO:0000256" key="1">
    <source>
        <dbReference type="SAM" id="MobiDB-lite"/>
    </source>
</evidence>
<evidence type="ECO:0000313" key="3">
    <source>
        <dbReference type="EMBL" id="EST04977.1"/>
    </source>
</evidence>
<feature type="transmembrane region" description="Helical" evidence="2">
    <location>
        <begin position="1168"/>
        <end position="1190"/>
    </location>
</feature>
<accession>V5GG23</accession>
<dbReference type="eggNOG" id="ENOG502SA95">
    <property type="taxonomic scope" value="Eukaryota"/>
</dbReference>
<feature type="compositionally biased region" description="Polar residues" evidence="1">
    <location>
        <begin position="509"/>
        <end position="520"/>
    </location>
</feature>
<feature type="region of interest" description="Disordered" evidence="1">
    <location>
        <begin position="500"/>
        <end position="534"/>
    </location>
</feature>
<feature type="region of interest" description="Disordered" evidence="1">
    <location>
        <begin position="54"/>
        <end position="100"/>
    </location>
</feature>
<feature type="compositionally biased region" description="Low complexity" evidence="1">
    <location>
        <begin position="54"/>
        <end position="63"/>
    </location>
</feature>
<reference evidence="4" key="1">
    <citation type="journal article" date="2013" name="Genome Announc.">
        <title>Draft genome sequence of Pseudozyma brasiliensis sp. nov. strain GHG001, a high producer of endo-1,4-xylanase isolated from an insect pest of sugarcane.</title>
        <authorList>
            <person name="Oliveira J.V.D.C."/>
            <person name="dos Santos R.A.C."/>
            <person name="Borges T.A."/>
            <person name="Riano-Pachon D.M."/>
            <person name="Goldman G.H."/>
        </authorList>
    </citation>
    <scope>NUCLEOTIDE SEQUENCE [LARGE SCALE GENOMIC DNA]</scope>
    <source>
        <strain evidence="4">GHG001</strain>
    </source>
</reference>
<sequence length="1197" mass="129819">MASDEPPAISTPSRPRSSLNPKQSGTFTTATNAPNVAGFSPGGQVFEGYSYLSRSTSMSTSTRSRPKGLQSRPSEFGLSLTTSPPPAAGRNLPTSPSSPIAQYSAISPVCSPFPHTLDLPKRSKTVHRMPSSISTPELMSVSIHAPRSESETERLAEAVANLPHNPKVWLPSQVALYLTHVLGLVPRPVVEDVTAYVRSSRMGGRAFLRLSEKELERQGLNLKWRKLMIEAVRKLRRDALRGRIWGYESGSLRWPKSAKEVQREEDEDQDGSPDDDQDASQQDGVARSSKTTSKLTLKRMRDSRKVRGMIEAFQTSPTTESMPLSDRSIDAVYAQGFVRDQAQQLLAEAEEKKLSLRRPLRPRRSTADFPWLEGGPVTTKREDVEALLVSLTEQEALDLANELGLKDLQDTEAVSWALEDDREGKLHQRREGSSESADNVLRMPSLIRHNSADTASVDGESSVSECSEHESDLNLTQDDDFDKPRFGVLDEDVIRAILAGDDSTPAAAEQTTADESAEVETSTKSELTRSHTTASILRPSRPYRASLYTDDELAALDRDQLHTRTESSRELVEALMSTDQTTDNEIAKPDFGTARLRAAAGDTAPAIPHFEDSPQPLQDSPKQASAEETAQANNEGDEYIFHLPDEPVRKPAGSIRGTVGRKATFGSKRGKAVLSLLNADAQQSELFSSLRGTAMLRQKSSSSNATAEDEEGWGGTLGRTSSRKGLTGVFDSSVARRSMLPRRGLERVASEAEGEALQADMEALEIEQQTVPEEEVAVPVERYEETVLSEQEGRDGLRRGASVEQRLSSLFKQGSPAATVEEVDAVTVHVAPSVTDENQDEQAPADGGVSEQEDNPAIEDGDVVAAERADPVLMDTPVSTGLDTSQEPIDEAEDISPPHIPPSDDSAAEEPSALPAIAKITADEAAEEAPYNFDNAAADEPPAATATDATPSAADEDSFEIVSSSVEPIIVPEAAVEPALHSPLPPAEAQLLVPLTQLEPHPSGTGSIKKRSMVLVDRKKFESLARRMTHLEAQLEAFDRPSSRKSTVKGSSGLKDMFAAPAEEEDVEDEETVLEEMLAAAILPTASAERVEQFEVQDAPESTTAPKEKRGWKSLISPSSWATYLSSLNPYYSQATPATPVSSSEDEDAELDLYALLGRHESEHERHMLSIGAIPAYMLGLGAGVGFVLVKEVLGRH</sequence>
<feature type="region of interest" description="Disordered" evidence="1">
    <location>
        <begin position="256"/>
        <end position="300"/>
    </location>
</feature>
<dbReference type="RefSeq" id="XP_016289966.1">
    <property type="nucleotide sequence ID" value="XM_016439186.1"/>
</dbReference>
<feature type="compositionally biased region" description="Acidic residues" evidence="1">
    <location>
        <begin position="263"/>
        <end position="278"/>
    </location>
</feature>
<dbReference type="AlphaFoldDB" id="V5GG23"/>
<dbReference type="OMA" id="MRDSRKV"/>
<feature type="region of interest" description="Disordered" evidence="1">
    <location>
        <begin position="419"/>
        <end position="482"/>
    </location>
</feature>